<keyword evidence="2" id="KW-1185">Reference proteome</keyword>
<evidence type="ECO:0000313" key="2">
    <source>
        <dbReference type="Proteomes" id="UP000221168"/>
    </source>
</evidence>
<dbReference type="Pfam" id="PF04883">
    <property type="entry name" value="HK97-gp10_like"/>
    <property type="match status" value="1"/>
</dbReference>
<dbReference type="OrthoDB" id="8480914at2"/>
<accession>A0A2G1QRV2</accession>
<organism evidence="1 2">
    <name type="scientific">Zhengella mangrovi</name>
    <dbReference type="NCBI Taxonomy" id="1982044"/>
    <lineage>
        <taxon>Bacteria</taxon>
        <taxon>Pseudomonadati</taxon>
        <taxon>Pseudomonadota</taxon>
        <taxon>Alphaproteobacteria</taxon>
        <taxon>Hyphomicrobiales</taxon>
        <taxon>Notoacmeibacteraceae</taxon>
        <taxon>Zhengella</taxon>
    </lineage>
</organism>
<dbReference type="EMBL" id="PDVP01000002">
    <property type="protein sequence ID" value="PHP68184.1"/>
    <property type="molecule type" value="Genomic_DNA"/>
</dbReference>
<dbReference type="AlphaFoldDB" id="A0A2G1QRV2"/>
<evidence type="ECO:0008006" key="3">
    <source>
        <dbReference type="Google" id="ProtNLM"/>
    </source>
</evidence>
<protein>
    <recommendedName>
        <fullName evidence="3">HK97 gp10 family phage protein</fullName>
    </recommendedName>
</protein>
<proteinExistence type="predicted"/>
<sequence length="151" mass="16881">MVQGLKSLERKLTRTIPHRVRQATRDAMEKGAGEIVAMARSLVPVLKEPDRRRVAGALRDSIGWTWGDAPKGSITIASSRPIGNGERITIFAGTRDKSLGVADAFYARWVEFGTQDMAAHPFFFPSYRFLKRRVKGRITRAIKKAIREGAK</sequence>
<evidence type="ECO:0000313" key="1">
    <source>
        <dbReference type="EMBL" id="PHP68184.1"/>
    </source>
</evidence>
<dbReference type="Proteomes" id="UP000221168">
    <property type="component" value="Unassembled WGS sequence"/>
</dbReference>
<dbReference type="InterPro" id="IPR010064">
    <property type="entry name" value="HK97-gp10_tail"/>
</dbReference>
<comment type="caution">
    <text evidence="1">The sequence shown here is derived from an EMBL/GenBank/DDBJ whole genome shotgun (WGS) entry which is preliminary data.</text>
</comment>
<name>A0A2G1QRV2_9HYPH</name>
<dbReference type="RefSeq" id="WP_099304800.1">
    <property type="nucleotide sequence ID" value="NZ_PDVP01000002.1"/>
</dbReference>
<dbReference type="NCBIfam" id="TIGR01725">
    <property type="entry name" value="phge_HK97_gp10"/>
    <property type="match status" value="1"/>
</dbReference>
<reference evidence="1 2" key="1">
    <citation type="submission" date="2017-10" db="EMBL/GenBank/DDBJ databases">
        <title>Sedimentibacterium mangrovi gen. nov., sp. nov., a novel member of family Phyllobacteriacea isolated from mangrove sediment.</title>
        <authorList>
            <person name="Liao H."/>
            <person name="Tian Y."/>
        </authorList>
    </citation>
    <scope>NUCLEOTIDE SEQUENCE [LARGE SCALE GENOMIC DNA]</scope>
    <source>
        <strain evidence="1 2">X9-2-2</strain>
    </source>
</reference>
<gene>
    <name evidence="1" type="ORF">CSC94_05905</name>
</gene>